<keyword evidence="6" id="KW-0739">Sodium transport</keyword>
<organism evidence="9 10">
    <name type="scientific">Desulfobacter hydrogenophilus</name>
    <dbReference type="NCBI Taxonomy" id="2291"/>
    <lineage>
        <taxon>Bacteria</taxon>
        <taxon>Pseudomonadati</taxon>
        <taxon>Thermodesulfobacteriota</taxon>
        <taxon>Desulfobacteria</taxon>
        <taxon>Desulfobacterales</taxon>
        <taxon>Desulfobacteraceae</taxon>
        <taxon>Desulfobacter</taxon>
    </lineage>
</organism>
<evidence type="ECO:0000313" key="11">
    <source>
        <dbReference type="Proteomes" id="UP000293902"/>
    </source>
</evidence>
<dbReference type="Proteomes" id="UP000293902">
    <property type="component" value="Chromosome"/>
</dbReference>
<feature type="transmembrane region" description="Helical" evidence="6">
    <location>
        <begin position="441"/>
        <end position="460"/>
    </location>
</feature>
<proteinExistence type="inferred from homology"/>
<dbReference type="Pfam" id="PF06965">
    <property type="entry name" value="Na_H_antiport_1"/>
    <property type="match status" value="1"/>
</dbReference>
<evidence type="ECO:0000313" key="9">
    <source>
        <dbReference type="EMBL" id="RAM00276.1"/>
    </source>
</evidence>
<feature type="transmembrane region" description="Helical" evidence="6">
    <location>
        <begin position="134"/>
        <end position="156"/>
    </location>
</feature>
<keyword evidence="6" id="KW-0915">Sodium</keyword>
<keyword evidence="5 6" id="KW-0472">Membrane</keyword>
<comment type="similarity">
    <text evidence="6">Belongs to the NhaA Na(+)/H(+) (TC 2.A.33) antiporter family.</text>
</comment>
<evidence type="ECO:0000256" key="5">
    <source>
        <dbReference type="ARBA" id="ARBA00023136"/>
    </source>
</evidence>
<dbReference type="OrthoDB" id="9808135at2"/>
<reference evidence="9 10" key="1">
    <citation type="submission" date="2018-06" db="EMBL/GenBank/DDBJ databases">
        <title>Complete Genome Sequence of Desulfobacter hydrogenophilus (DSM3380).</title>
        <authorList>
            <person name="Marietou A."/>
            <person name="Schreiber L."/>
            <person name="Marshall I."/>
            <person name="Jorgensen B."/>
        </authorList>
    </citation>
    <scope>NUCLEOTIDE SEQUENCE [LARGE SCALE GENOMIC DNA]</scope>
    <source>
        <strain evidence="9 10">DSM 3380</strain>
    </source>
</reference>
<keyword evidence="3 6" id="KW-0812">Transmembrane</keyword>
<feature type="transmembrane region" description="Helical" evidence="6">
    <location>
        <begin position="59"/>
        <end position="85"/>
    </location>
</feature>
<feature type="transmembrane region" description="Helical" evidence="6">
    <location>
        <begin position="247"/>
        <end position="262"/>
    </location>
</feature>
<dbReference type="GO" id="GO:0005886">
    <property type="term" value="C:plasma membrane"/>
    <property type="evidence" value="ECO:0007669"/>
    <property type="project" value="UniProtKB-SubCell"/>
</dbReference>
<keyword evidence="6" id="KW-0050">Antiport</keyword>
<dbReference type="RefSeq" id="WP_111959939.1">
    <property type="nucleotide sequence ID" value="NZ_CP036313.1"/>
</dbReference>
<dbReference type="EMBL" id="CP036313">
    <property type="protein sequence ID" value="QBH14895.1"/>
    <property type="molecule type" value="Genomic_DNA"/>
</dbReference>
<dbReference type="InterPro" id="IPR023171">
    <property type="entry name" value="Na/H_antiporter_dom_sf"/>
</dbReference>
<evidence type="ECO:0000256" key="7">
    <source>
        <dbReference type="SAM" id="MobiDB-lite"/>
    </source>
</evidence>
<keyword evidence="6" id="KW-0406">Ion transport</keyword>
<name>A0A328F7U5_9BACT</name>
<keyword evidence="11" id="KW-1185">Reference proteome</keyword>
<comment type="function">
    <text evidence="6">Na(+)/H(+) antiporter that extrudes sodium in exchange for external protons.</text>
</comment>
<comment type="catalytic activity">
    <reaction evidence="6">
        <text>Na(+)(in) + 2 H(+)(out) = Na(+)(out) + 2 H(+)(in)</text>
        <dbReference type="Rhea" id="RHEA:29251"/>
        <dbReference type="ChEBI" id="CHEBI:15378"/>
        <dbReference type="ChEBI" id="CHEBI:29101"/>
    </reaction>
</comment>
<feature type="transmembrane region" description="Helical" evidence="6">
    <location>
        <begin position="105"/>
        <end position="122"/>
    </location>
</feature>
<dbReference type="AlphaFoldDB" id="A0A328F7U5"/>
<dbReference type="GO" id="GO:0015385">
    <property type="term" value="F:sodium:proton antiporter activity"/>
    <property type="evidence" value="ECO:0007669"/>
    <property type="project" value="UniProtKB-UniRule"/>
</dbReference>
<dbReference type="Gene3D" id="1.20.1530.10">
    <property type="entry name" value="Na+/H+ antiporter like domain"/>
    <property type="match status" value="1"/>
</dbReference>
<evidence type="ECO:0000313" key="8">
    <source>
        <dbReference type="EMBL" id="QBH14895.1"/>
    </source>
</evidence>
<feature type="transmembrane region" description="Helical" evidence="6">
    <location>
        <begin position="403"/>
        <end position="429"/>
    </location>
</feature>
<keyword evidence="2 6" id="KW-1003">Cell membrane</keyword>
<feature type="transmembrane region" description="Helical" evidence="6">
    <location>
        <begin position="368"/>
        <end position="391"/>
    </location>
</feature>
<dbReference type="EMBL" id="QLNI01000054">
    <property type="protein sequence ID" value="RAM00276.1"/>
    <property type="molecule type" value="Genomic_DNA"/>
</dbReference>
<dbReference type="InterPro" id="IPR004670">
    <property type="entry name" value="NhaA"/>
</dbReference>
<dbReference type="Proteomes" id="UP000248798">
    <property type="component" value="Unassembled WGS sequence"/>
</dbReference>
<evidence type="ECO:0000256" key="4">
    <source>
        <dbReference type="ARBA" id="ARBA00022989"/>
    </source>
</evidence>
<gene>
    <name evidence="6 9" type="primary">nhaA</name>
    <name evidence="9" type="ORF">DO021_19905</name>
    <name evidence="8" type="ORF">EYB58_19405</name>
</gene>
<feature type="transmembrane region" description="Helical" evidence="6">
    <location>
        <begin position="198"/>
        <end position="217"/>
    </location>
</feature>
<protein>
    <recommendedName>
        <fullName evidence="6">Na(+)/H(+) antiporter NhaA</fullName>
    </recommendedName>
    <alternativeName>
        <fullName evidence="6">Sodium/proton antiporter NhaA</fullName>
    </alternativeName>
</protein>
<dbReference type="GO" id="GO:0006885">
    <property type="term" value="P:regulation of pH"/>
    <property type="evidence" value="ECO:0007669"/>
    <property type="project" value="UniProtKB-UniRule"/>
</dbReference>
<keyword evidence="4 6" id="KW-1133">Transmembrane helix</keyword>
<evidence type="ECO:0000256" key="6">
    <source>
        <dbReference type="HAMAP-Rule" id="MF_01844"/>
    </source>
</evidence>
<dbReference type="PANTHER" id="PTHR30341:SF0">
    <property type="entry name" value="NA(+)_H(+) ANTIPORTER NHAA"/>
    <property type="match status" value="1"/>
</dbReference>
<feature type="transmembrane region" description="Helical" evidence="6">
    <location>
        <begin position="168"/>
        <end position="186"/>
    </location>
</feature>
<dbReference type="HAMAP" id="MF_01844">
    <property type="entry name" value="NhaA"/>
    <property type="match status" value="1"/>
</dbReference>
<keyword evidence="6" id="KW-0813">Transport</keyword>
<dbReference type="NCBIfam" id="TIGR00773">
    <property type="entry name" value="NhaA"/>
    <property type="match status" value="1"/>
</dbReference>
<dbReference type="PANTHER" id="PTHR30341">
    <property type="entry name" value="SODIUM ION/PROTON ANTIPORTER NHAA-RELATED"/>
    <property type="match status" value="1"/>
</dbReference>
<evidence type="ECO:0000256" key="2">
    <source>
        <dbReference type="ARBA" id="ARBA00022475"/>
    </source>
</evidence>
<evidence type="ECO:0000256" key="1">
    <source>
        <dbReference type="ARBA" id="ARBA00004429"/>
    </source>
</evidence>
<evidence type="ECO:0000256" key="3">
    <source>
        <dbReference type="ARBA" id="ARBA00022692"/>
    </source>
</evidence>
<sequence>MSKKETKEQNKSGSRDQYIDPQECEYLTTSEDFSAFPDEPIDKMVDPFKRFLHVESASGFVLLGAAVAALLLANTPAAGGFQAIWDTHAAISVGNITLDLSLKHWINDGLMAIFFFVVGLEVKRELVVGELSDIRSVVLPIAAAIGGMLVPAGIYLMLINEGPSTDGWGIPMATDIAFVVGLLALLRDRVPNSLRVMLLSLAIADDIGAIVVIAVGYTETVHLTALALAVGGLCLTLVFFRLGIRNMAVYGLCMLFVWAALYESGIHPTLAGVAFGLLAPTRSWVGQGRLGTMARRTLCYLQGDQWSDPKARYKALRDMEDATRESISPQQRFENQLHPWTSFVIMPLFALANAGVALRPEGFTDPVALAVVCGLFLGKPIGIVAFSWLAVKTGIARLPRGITWGPLTGAGFLAGIGFTMSLFVAGLALENPELEAAKTGILAASLLSAVFGAGVLVFFLPTPNARE</sequence>
<accession>A0A328F7U5</accession>
<comment type="subcellular location">
    <subcellularLocation>
        <location evidence="1">Cell inner membrane</location>
        <topology evidence="1">Multi-pass membrane protein</topology>
    </subcellularLocation>
    <subcellularLocation>
        <location evidence="6">Cell membrane</location>
        <topology evidence="6">Multi-pass membrane protein</topology>
    </subcellularLocation>
</comment>
<evidence type="ECO:0000313" key="10">
    <source>
        <dbReference type="Proteomes" id="UP000248798"/>
    </source>
</evidence>
<reference evidence="8 11" key="2">
    <citation type="submission" date="2019-02" db="EMBL/GenBank/DDBJ databases">
        <title>Complete genome sequence of Desulfobacter hydrogenophilus AcRS1.</title>
        <authorList>
            <person name="Marietou A."/>
            <person name="Lund M.B."/>
            <person name="Marshall I.P.G."/>
            <person name="Schreiber L."/>
            <person name="Jorgensen B."/>
        </authorList>
    </citation>
    <scope>NUCLEOTIDE SEQUENCE [LARGE SCALE GENOMIC DNA]</scope>
    <source>
        <strain evidence="8 11">AcRS1</strain>
    </source>
</reference>
<feature type="compositionally biased region" description="Basic and acidic residues" evidence="7">
    <location>
        <begin position="1"/>
        <end position="18"/>
    </location>
</feature>
<feature type="transmembrane region" description="Helical" evidence="6">
    <location>
        <begin position="223"/>
        <end position="240"/>
    </location>
</feature>
<feature type="region of interest" description="Disordered" evidence="7">
    <location>
        <begin position="1"/>
        <end position="22"/>
    </location>
</feature>